<feature type="region of interest" description="Disordered" evidence="1">
    <location>
        <begin position="1"/>
        <end position="22"/>
    </location>
</feature>
<evidence type="ECO:0000313" key="3">
    <source>
        <dbReference type="Proteomes" id="UP000277952"/>
    </source>
</evidence>
<gene>
    <name evidence="2" type="ORF">ALQ94_04748</name>
</gene>
<sequence>MAPQAADKAQRRGMQEARGVVISSTSPARHALRMQAATFLRF</sequence>
<dbReference type="EMBL" id="RBNS01000268">
    <property type="protein sequence ID" value="RML49655.1"/>
    <property type="molecule type" value="Genomic_DNA"/>
</dbReference>
<protein>
    <submittedName>
        <fullName evidence="2">Uncharacterized protein</fullName>
    </submittedName>
</protein>
<evidence type="ECO:0000256" key="1">
    <source>
        <dbReference type="SAM" id="MobiDB-lite"/>
    </source>
</evidence>
<reference evidence="2 3" key="1">
    <citation type="submission" date="2018-08" db="EMBL/GenBank/DDBJ databases">
        <title>Recombination of ecologically and evolutionarily significant loci maintains genetic cohesion in the Pseudomonas syringae species complex.</title>
        <authorList>
            <person name="Dillon M."/>
            <person name="Thakur S."/>
            <person name="Almeida R.N.D."/>
            <person name="Weir B.S."/>
            <person name="Guttman D.S."/>
        </authorList>
    </citation>
    <scope>NUCLEOTIDE SEQUENCE [LARGE SCALE GENOMIC DNA]</scope>
    <source>
        <strain evidence="2 3">19322</strain>
    </source>
</reference>
<dbReference type="Proteomes" id="UP000277952">
    <property type="component" value="Unassembled WGS sequence"/>
</dbReference>
<evidence type="ECO:0000313" key="2">
    <source>
        <dbReference type="EMBL" id="RML49655.1"/>
    </source>
</evidence>
<accession>A0A3M2WER8</accession>
<comment type="caution">
    <text evidence="2">The sequence shown here is derived from an EMBL/GenBank/DDBJ whole genome shotgun (WGS) entry which is preliminary data.</text>
</comment>
<name>A0A3M2WER8_PSEA0</name>
<dbReference type="AlphaFoldDB" id="A0A3M2WER8"/>
<organism evidence="2 3">
    <name type="scientific">Pseudomonas amygdali pv. morsprunorum</name>
    <dbReference type="NCBI Taxonomy" id="129138"/>
    <lineage>
        <taxon>Bacteria</taxon>
        <taxon>Pseudomonadati</taxon>
        <taxon>Pseudomonadota</taxon>
        <taxon>Gammaproteobacteria</taxon>
        <taxon>Pseudomonadales</taxon>
        <taxon>Pseudomonadaceae</taxon>
        <taxon>Pseudomonas</taxon>
        <taxon>Pseudomonas amygdali</taxon>
    </lineage>
</organism>
<proteinExistence type="predicted"/>